<keyword evidence="6" id="KW-0732">Signal</keyword>
<dbReference type="PANTHER" id="PTHR10578">
    <property type="entry name" value="S -2-HYDROXY-ACID OXIDASE-RELATED"/>
    <property type="match status" value="1"/>
</dbReference>
<keyword evidence="2" id="KW-0560">Oxidoreductase</keyword>
<feature type="binding site" evidence="5">
    <location>
        <position position="176"/>
    </location>
    <ligand>
        <name>FMN</name>
        <dbReference type="ChEBI" id="CHEBI:58210"/>
    </ligand>
</feature>
<dbReference type="STRING" id="576137.A0A1L7X112"/>
<dbReference type="Pfam" id="PF01070">
    <property type="entry name" value="FMN_dh"/>
    <property type="match status" value="2"/>
</dbReference>
<keyword evidence="9" id="KW-1185">Reference proteome</keyword>
<evidence type="ECO:0000256" key="3">
    <source>
        <dbReference type="ARBA" id="ARBA00024042"/>
    </source>
</evidence>
<comment type="cofactor">
    <cofactor evidence="1">
        <name>FMN</name>
        <dbReference type="ChEBI" id="CHEBI:58210"/>
    </cofactor>
</comment>
<sequence>MHSFLTLLPLLASALAARPFLNEPDTGIEDVLGDIAVGTLPPLESIVGLPDFEWAARGYMNTSAYTYYRNGAAGEWSYRNNLEVYNRFRLRPRVLTDITNIESTLPTTILGHNFSAPFFISPCARAGYAHPEAEAGLIRGAAANGILYMPALYAILSIEQIAAAKPANSTQVTFQQVYLDTNNIASQAIFKRAEKAGSKAIIFTVDSAADGNRHRAARYGVGSADSSYSYMTWDVFHTLQNLTSLPIIPKGIMTVEDAQLAVANGAKAIIISNHGGRQLDVFTQVEVYADGGVRYGADVLKLLSLGVKAVGLGRPFMFANAYGQEGVEKAITLLKHEIAIDAGNLGVGDLKKIDPSFVSWTNNNWYS</sequence>
<dbReference type="InterPro" id="IPR037396">
    <property type="entry name" value="FMN_HAD"/>
</dbReference>
<dbReference type="InterPro" id="IPR013785">
    <property type="entry name" value="Aldolase_TIM"/>
</dbReference>
<dbReference type="Gene3D" id="3.20.20.70">
    <property type="entry name" value="Aldolase class I"/>
    <property type="match status" value="2"/>
</dbReference>
<feature type="active site" description="Proton acceptor" evidence="4">
    <location>
        <position position="274"/>
    </location>
</feature>
<feature type="binding site" evidence="5">
    <location>
        <position position="277"/>
    </location>
    <ligand>
        <name>glyoxylate</name>
        <dbReference type="ChEBI" id="CHEBI:36655"/>
    </ligand>
</feature>
<dbReference type="GO" id="GO:0016491">
    <property type="term" value="F:oxidoreductase activity"/>
    <property type="evidence" value="ECO:0007669"/>
    <property type="project" value="UniProtKB-KW"/>
</dbReference>
<feature type="binding site" evidence="5">
    <location>
        <position position="67"/>
    </location>
    <ligand>
        <name>glyoxylate</name>
        <dbReference type="ChEBI" id="CHEBI:36655"/>
    </ligand>
</feature>
<dbReference type="AlphaFoldDB" id="A0A1L7X112"/>
<keyword evidence="5" id="KW-0285">Flavoprotein</keyword>
<feature type="binding site" evidence="5">
    <location>
        <position position="204"/>
    </location>
    <ligand>
        <name>FMN</name>
        <dbReference type="ChEBI" id="CHEBI:58210"/>
    </ligand>
</feature>
<feature type="binding site" evidence="5">
    <location>
        <position position="178"/>
    </location>
    <ligand>
        <name>glyoxylate</name>
        <dbReference type="ChEBI" id="CHEBI:36655"/>
    </ligand>
</feature>
<proteinExistence type="inferred from homology"/>
<feature type="binding site" evidence="5">
    <location>
        <position position="272"/>
    </location>
    <ligand>
        <name>FMN</name>
        <dbReference type="ChEBI" id="CHEBI:58210"/>
    </ligand>
</feature>
<feature type="binding site" evidence="5">
    <location>
        <position position="250"/>
    </location>
    <ligand>
        <name>FMN</name>
        <dbReference type="ChEBI" id="CHEBI:58210"/>
    </ligand>
</feature>
<dbReference type="GO" id="GO:0010181">
    <property type="term" value="F:FMN binding"/>
    <property type="evidence" value="ECO:0007669"/>
    <property type="project" value="InterPro"/>
</dbReference>
<evidence type="ECO:0000256" key="2">
    <source>
        <dbReference type="ARBA" id="ARBA00023002"/>
    </source>
</evidence>
<comment type="similarity">
    <text evidence="3">Belongs to the FMN-dependent alpha-hydroxy acid dehydrogenase family.</text>
</comment>
<dbReference type="InterPro" id="IPR012133">
    <property type="entry name" value="Alpha-hydoxy_acid_DH_FMN"/>
</dbReference>
<gene>
    <name evidence="8" type="ORF">PAC_08591</name>
</gene>
<name>A0A1L7X112_9HELO</name>
<evidence type="ECO:0000256" key="1">
    <source>
        <dbReference type="ARBA" id="ARBA00001917"/>
    </source>
</evidence>
<dbReference type="InterPro" id="IPR008259">
    <property type="entry name" value="FMN_hydac_DH_AS"/>
</dbReference>
<dbReference type="InterPro" id="IPR000262">
    <property type="entry name" value="FMN-dep_DH"/>
</dbReference>
<dbReference type="OrthoDB" id="1925334at2759"/>
<dbReference type="PIRSF" id="PIRSF000138">
    <property type="entry name" value="Al-hdrx_acd_dh"/>
    <property type="match status" value="1"/>
</dbReference>
<feature type="chain" id="PRO_5012905506" evidence="6">
    <location>
        <begin position="17"/>
        <end position="367"/>
    </location>
</feature>
<feature type="binding site" evidence="5">
    <location>
        <position position="213"/>
    </location>
    <ligand>
        <name>glyoxylate</name>
        <dbReference type="ChEBI" id="CHEBI:36655"/>
    </ligand>
</feature>
<feature type="binding site" evidence="5">
    <location>
        <begin position="290"/>
        <end position="294"/>
    </location>
    <ligand>
        <name>FMN</name>
        <dbReference type="ChEBI" id="CHEBI:58210"/>
    </ligand>
</feature>
<evidence type="ECO:0000313" key="9">
    <source>
        <dbReference type="Proteomes" id="UP000184330"/>
    </source>
</evidence>
<protein>
    <submittedName>
        <fullName evidence="8">Probable CYB2-lactate dehydrogenase cytochrome b2</fullName>
    </submittedName>
</protein>
<dbReference type="PROSITE" id="PS00557">
    <property type="entry name" value="FMN_HYDROXY_ACID_DH_1"/>
    <property type="match status" value="1"/>
</dbReference>
<dbReference type="PROSITE" id="PS51349">
    <property type="entry name" value="FMN_HYDROXY_ACID_DH_2"/>
    <property type="match status" value="1"/>
</dbReference>
<dbReference type="Proteomes" id="UP000184330">
    <property type="component" value="Unassembled WGS sequence"/>
</dbReference>
<dbReference type="PANTHER" id="PTHR10578:SF140">
    <property type="entry name" value="FMN HYDROXY ACID DEHYDROGENASE DOMAIN-CONTAINING PROTEIN"/>
    <property type="match status" value="1"/>
</dbReference>
<evidence type="ECO:0000256" key="5">
    <source>
        <dbReference type="PIRSR" id="PIRSR000138-2"/>
    </source>
</evidence>
<dbReference type="SUPFAM" id="SSF51395">
    <property type="entry name" value="FMN-linked oxidoreductases"/>
    <property type="match status" value="1"/>
</dbReference>
<feature type="domain" description="FMN hydroxy acid dehydrogenase" evidence="7">
    <location>
        <begin position="41"/>
        <end position="363"/>
    </location>
</feature>
<feature type="signal peptide" evidence="6">
    <location>
        <begin position="1"/>
        <end position="16"/>
    </location>
</feature>
<evidence type="ECO:0000256" key="6">
    <source>
        <dbReference type="SAM" id="SignalP"/>
    </source>
</evidence>
<feature type="binding site" evidence="5">
    <location>
        <begin position="313"/>
        <end position="314"/>
    </location>
    <ligand>
        <name>FMN</name>
        <dbReference type="ChEBI" id="CHEBI:58210"/>
    </ligand>
</feature>
<feature type="binding site" evidence="5">
    <location>
        <position position="274"/>
    </location>
    <ligand>
        <name>glyoxylate</name>
        <dbReference type="ChEBI" id="CHEBI:36655"/>
    </ligand>
</feature>
<organism evidence="8 9">
    <name type="scientific">Phialocephala subalpina</name>
    <dbReference type="NCBI Taxonomy" id="576137"/>
    <lineage>
        <taxon>Eukaryota</taxon>
        <taxon>Fungi</taxon>
        <taxon>Dikarya</taxon>
        <taxon>Ascomycota</taxon>
        <taxon>Pezizomycotina</taxon>
        <taxon>Leotiomycetes</taxon>
        <taxon>Helotiales</taxon>
        <taxon>Mollisiaceae</taxon>
        <taxon>Phialocephala</taxon>
        <taxon>Phialocephala fortinii species complex</taxon>
    </lineage>
</organism>
<accession>A0A1L7X112</accession>
<evidence type="ECO:0000313" key="8">
    <source>
        <dbReference type="EMBL" id="CZR58699.1"/>
    </source>
</evidence>
<feature type="binding site" evidence="5">
    <location>
        <begin position="122"/>
        <end position="124"/>
    </location>
    <ligand>
        <name>FMN</name>
        <dbReference type="ChEBI" id="CHEBI:58210"/>
    </ligand>
</feature>
<reference evidence="8 9" key="1">
    <citation type="submission" date="2016-03" db="EMBL/GenBank/DDBJ databases">
        <authorList>
            <person name="Ploux O."/>
        </authorList>
    </citation>
    <scope>NUCLEOTIDE SEQUENCE [LARGE SCALE GENOMIC DNA]</scope>
    <source>
        <strain evidence="8 9">UAMH 11012</strain>
    </source>
</reference>
<dbReference type="EMBL" id="FJOG01000012">
    <property type="protein sequence ID" value="CZR58699.1"/>
    <property type="molecule type" value="Genomic_DNA"/>
</dbReference>
<evidence type="ECO:0000256" key="4">
    <source>
        <dbReference type="PIRSR" id="PIRSR000138-1"/>
    </source>
</evidence>
<keyword evidence="5" id="KW-0288">FMN</keyword>
<evidence type="ECO:0000259" key="7">
    <source>
        <dbReference type="PROSITE" id="PS51349"/>
    </source>
</evidence>